<evidence type="ECO:0000313" key="1">
    <source>
        <dbReference type="EMBL" id="KAG2325968.1"/>
    </source>
</evidence>
<name>A0A8X7W8J1_BRACI</name>
<keyword evidence="2" id="KW-1185">Reference proteome</keyword>
<comment type="caution">
    <text evidence="1">The sequence shown here is derived from an EMBL/GenBank/DDBJ whole genome shotgun (WGS) entry which is preliminary data.</text>
</comment>
<gene>
    <name evidence="1" type="ORF">Bca52824_008696</name>
</gene>
<reference evidence="1 2" key="1">
    <citation type="submission" date="2020-02" db="EMBL/GenBank/DDBJ databases">
        <authorList>
            <person name="Ma Q."/>
            <person name="Huang Y."/>
            <person name="Song X."/>
            <person name="Pei D."/>
        </authorList>
    </citation>
    <scope>NUCLEOTIDE SEQUENCE [LARGE SCALE GENOMIC DNA]</scope>
    <source>
        <strain evidence="1">Sxm20200214</strain>
        <tissue evidence="1">Leaf</tissue>
    </source>
</reference>
<dbReference type="AlphaFoldDB" id="A0A8X7W8J1"/>
<sequence>MLEVVERKSKISPFRRETPIPEYDHLHLLTRYSLGTASISLIQQSSSSQVPSSTLCAHSCCFDLR</sequence>
<proteinExistence type="predicted"/>
<protein>
    <submittedName>
        <fullName evidence="1">Uncharacterized protein</fullName>
    </submittedName>
</protein>
<organism evidence="1 2">
    <name type="scientific">Brassica carinata</name>
    <name type="common">Ethiopian mustard</name>
    <name type="synonym">Abyssinian cabbage</name>
    <dbReference type="NCBI Taxonomy" id="52824"/>
    <lineage>
        <taxon>Eukaryota</taxon>
        <taxon>Viridiplantae</taxon>
        <taxon>Streptophyta</taxon>
        <taxon>Embryophyta</taxon>
        <taxon>Tracheophyta</taxon>
        <taxon>Spermatophyta</taxon>
        <taxon>Magnoliopsida</taxon>
        <taxon>eudicotyledons</taxon>
        <taxon>Gunneridae</taxon>
        <taxon>Pentapetalae</taxon>
        <taxon>rosids</taxon>
        <taxon>malvids</taxon>
        <taxon>Brassicales</taxon>
        <taxon>Brassicaceae</taxon>
        <taxon>Brassiceae</taxon>
        <taxon>Brassica</taxon>
    </lineage>
</organism>
<dbReference type="EMBL" id="JAAMPC010000002">
    <property type="protein sequence ID" value="KAG2325968.1"/>
    <property type="molecule type" value="Genomic_DNA"/>
</dbReference>
<evidence type="ECO:0000313" key="2">
    <source>
        <dbReference type="Proteomes" id="UP000886595"/>
    </source>
</evidence>
<accession>A0A8X7W8J1</accession>
<dbReference type="Proteomes" id="UP000886595">
    <property type="component" value="Unassembled WGS sequence"/>
</dbReference>